<dbReference type="InterPro" id="IPR011335">
    <property type="entry name" value="Restrct_endonuc-II-like"/>
</dbReference>
<keyword evidence="2" id="KW-1185">Reference proteome</keyword>
<dbReference type="PATRIC" id="fig|345309.4.peg.2694"/>
<sequence>MKFSKYSHCEGLERLQEDRKAEIELSIHKVAVPVEAKAATRIRNAVMSSLHGLGWSKAVPVSPNSDMTIVSSKSKVGLCLQTGNMSRMYADLIKLQTLYLNGAIESGVIILAGSAVAAQLGSNIASSERLRRELLIFRKSLHVPLAIYSLETEA</sequence>
<dbReference type="GO" id="GO:0009307">
    <property type="term" value="P:DNA restriction-modification system"/>
    <property type="evidence" value="ECO:0007669"/>
    <property type="project" value="InterPro"/>
</dbReference>
<dbReference type="Pfam" id="PF09195">
    <property type="entry name" value="Endonuc-BglII"/>
    <property type="match status" value="1"/>
</dbReference>
<name>A0A0F3KGE7_9GAMM</name>
<evidence type="ECO:0008006" key="3">
    <source>
        <dbReference type="Google" id="ProtNLM"/>
    </source>
</evidence>
<evidence type="ECO:0000313" key="1">
    <source>
        <dbReference type="EMBL" id="KJV30052.1"/>
    </source>
</evidence>
<dbReference type="EMBL" id="JZRB01000034">
    <property type="protein sequence ID" value="KJV30052.1"/>
    <property type="molecule type" value="Genomic_DNA"/>
</dbReference>
<reference evidence="1 2" key="1">
    <citation type="submission" date="2015-03" db="EMBL/GenBank/DDBJ databases">
        <title>Draft genome sequence of Luteibacter yeojuensis strain SU11.</title>
        <authorList>
            <person name="Sulaiman J."/>
            <person name="Priya K."/>
            <person name="Chan K.-G."/>
        </authorList>
    </citation>
    <scope>NUCLEOTIDE SEQUENCE [LARGE SCALE GENOMIC DNA]</scope>
    <source>
        <strain evidence="1 2">SU11</strain>
    </source>
</reference>
<accession>A0A0F3KGE7</accession>
<dbReference type="AlphaFoldDB" id="A0A0F3KGE7"/>
<organism evidence="1 2">
    <name type="scientific">Luteibacter yeojuensis</name>
    <dbReference type="NCBI Taxonomy" id="345309"/>
    <lineage>
        <taxon>Bacteria</taxon>
        <taxon>Pseudomonadati</taxon>
        <taxon>Pseudomonadota</taxon>
        <taxon>Gammaproteobacteria</taxon>
        <taxon>Lysobacterales</taxon>
        <taxon>Rhodanobacteraceae</taxon>
        <taxon>Luteibacter</taxon>
    </lineage>
</organism>
<comment type="caution">
    <text evidence="1">The sequence shown here is derived from an EMBL/GenBank/DDBJ whole genome shotgun (WGS) entry which is preliminary data.</text>
</comment>
<dbReference type="OrthoDB" id="7375950at2"/>
<evidence type="ECO:0000313" key="2">
    <source>
        <dbReference type="Proteomes" id="UP000033651"/>
    </source>
</evidence>
<dbReference type="RefSeq" id="WP_045830504.1">
    <property type="nucleotide sequence ID" value="NZ_JZRB01000034.1"/>
</dbReference>
<proteinExistence type="predicted"/>
<dbReference type="GO" id="GO:0009036">
    <property type="term" value="F:type II site-specific deoxyribonuclease activity"/>
    <property type="evidence" value="ECO:0007669"/>
    <property type="project" value="InterPro"/>
</dbReference>
<dbReference type="InterPro" id="IPR011338">
    <property type="entry name" value="BamHI/BglII/BstY"/>
</dbReference>
<dbReference type="SUPFAM" id="SSF52980">
    <property type="entry name" value="Restriction endonuclease-like"/>
    <property type="match status" value="1"/>
</dbReference>
<dbReference type="Proteomes" id="UP000033651">
    <property type="component" value="Unassembled WGS sequence"/>
</dbReference>
<dbReference type="GO" id="GO:0000287">
    <property type="term" value="F:magnesium ion binding"/>
    <property type="evidence" value="ECO:0007669"/>
    <property type="project" value="InterPro"/>
</dbReference>
<dbReference type="GO" id="GO:0003677">
    <property type="term" value="F:DNA binding"/>
    <property type="evidence" value="ECO:0007669"/>
    <property type="project" value="InterPro"/>
</dbReference>
<dbReference type="InterPro" id="IPR015278">
    <property type="entry name" value="BglII-like"/>
</dbReference>
<dbReference type="Gene3D" id="3.40.91.20">
    <property type="match status" value="1"/>
</dbReference>
<protein>
    <recommendedName>
        <fullName evidence="3">Restriction endonuclease BglII</fullName>
    </recommendedName>
</protein>
<gene>
    <name evidence="1" type="ORF">VI08_15435</name>
</gene>